<keyword evidence="4" id="KW-1003">Cell membrane</keyword>
<evidence type="ECO:0000256" key="7">
    <source>
        <dbReference type="ARBA" id="ARBA00023136"/>
    </source>
</evidence>
<dbReference type="Gene3D" id="1.20.1530.20">
    <property type="match status" value="1"/>
</dbReference>
<keyword evidence="7 8" id="KW-0472">Membrane</keyword>
<gene>
    <name evidence="9" type="ORF">Hs30E_04210</name>
</gene>
<dbReference type="RefSeq" id="WP_172207610.1">
    <property type="nucleotide sequence ID" value="NZ_BLLI01000007.1"/>
</dbReference>
<comment type="caution">
    <text evidence="9">The sequence shown here is derived from an EMBL/GenBank/DDBJ whole genome shotgun (WGS) entry which is preliminary data.</text>
</comment>
<dbReference type="InterPro" id="IPR038770">
    <property type="entry name" value="Na+/solute_symporter_sf"/>
</dbReference>
<reference evidence="9 10" key="1">
    <citation type="submission" date="2020-02" db="EMBL/GenBank/DDBJ databases">
        <title>Draft genome sequence of Lactococcus sp. Hs30E4-3.</title>
        <authorList>
            <person name="Noda S."/>
            <person name="Yuki M."/>
            <person name="Ohkuma M."/>
        </authorList>
    </citation>
    <scope>NUCLEOTIDE SEQUENCE [LARGE SCALE GENOMIC DNA]</scope>
    <source>
        <strain evidence="9 10">Hs30E4-3</strain>
    </source>
</reference>
<evidence type="ECO:0000256" key="4">
    <source>
        <dbReference type="ARBA" id="ARBA00022475"/>
    </source>
</evidence>
<evidence type="ECO:0000256" key="1">
    <source>
        <dbReference type="ARBA" id="ARBA00004651"/>
    </source>
</evidence>
<feature type="transmembrane region" description="Helical" evidence="8">
    <location>
        <begin position="127"/>
        <end position="148"/>
    </location>
</feature>
<dbReference type="InterPro" id="IPR004776">
    <property type="entry name" value="Mem_transp_PIN-like"/>
</dbReference>
<keyword evidence="10" id="KW-1185">Reference proteome</keyword>
<feature type="transmembrane region" description="Helical" evidence="8">
    <location>
        <begin position="101"/>
        <end position="121"/>
    </location>
</feature>
<dbReference type="PANTHER" id="PTHR36838:SF1">
    <property type="entry name" value="SLR1864 PROTEIN"/>
    <property type="match status" value="1"/>
</dbReference>
<comment type="subcellular location">
    <subcellularLocation>
        <location evidence="1">Cell membrane</location>
        <topology evidence="1">Multi-pass membrane protein</topology>
    </subcellularLocation>
</comment>
<evidence type="ECO:0000256" key="3">
    <source>
        <dbReference type="ARBA" id="ARBA00022448"/>
    </source>
</evidence>
<evidence type="ECO:0000313" key="9">
    <source>
        <dbReference type="EMBL" id="GFH41870.1"/>
    </source>
</evidence>
<feature type="transmembrane region" description="Helical" evidence="8">
    <location>
        <begin position="209"/>
        <end position="226"/>
    </location>
</feature>
<evidence type="ECO:0000256" key="5">
    <source>
        <dbReference type="ARBA" id="ARBA00022692"/>
    </source>
</evidence>
<accession>A0A6A0B8X1</accession>
<feature type="transmembrane region" description="Helical" evidence="8">
    <location>
        <begin position="294"/>
        <end position="312"/>
    </location>
</feature>
<feature type="transmembrane region" description="Helical" evidence="8">
    <location>
        <begin position="68"/>
        <end position="89"/>
    </location>
</feature>
<dbReference type="EMBL" id="BLLI01000007">
    <property type="protein sequence ID" value="GFH41870.1"/>
    <property type="molecule type" value="Genomic_DNA"/>
</dbReference>
<keyword evidence="5 8" id="KW-0812">Transmembrane</keyword>
<dbReference type="Proteomes" id="UP000480303">
    <property type="component" value="Unassembled WGS sequence"/>
</dbReference>
<evidence type="ECO:0000256" key="8">
    <source>
        <dbReference type="SAM" id="Phobius"/>
    </source>
</evidence>
<dbReference type="Pfam" id="PF03547">
    <property type="entry name" value="Mem_trans"/>
    <property type="match status" value="1"/>
</dbReference>
<protein>
    <submittedName>
        <fullName evidence="9">Malate transporter</fullName>
    </submittedName>
</protein>
<feature type="transmembrane region" description="Helical" evidence="8">
    <location>
        <begin position="169"/>
        <end position="189"/>
    </location>
</feature>
<sequence length="313" mass="34752">MLSAYLNILIFFVLIFIGYILTAKKWFNSVVADSFSKLILTITLPIGMFVTITSSFSKAEFLSLFSGILLPFCSILLAFIVGIIVAKIFNVAPQRRGAFSAMYGASNTIFMGLPISMAIFGPKAVPYVLLYYICNTLFFWTIGIYMLAKDGQIKEGITHKVDFKKTIKQLFSPALIGFLIGLICVLIDFPKIVFIEKLGKQLSNLTTPLSMFFIGIIIYQTGISNLKMNKDTFLVLIGRFVISPLLVVSLSKFMPISGLMLKVFIVQSAMPVQNSMAILAHGYGADEKFAATSLTYSVLAYLFVIPILLYYIL</sequence>
<evidence type="ECO:0000256" key="6">
    <source>
        <dbReference type="ARBA" id="ARBA00022989"/>
    </source>
</evidence>
<evidence type="ECO:0000313" key="10">
    <source>
        <dbReference type="Proteomes" id="UP000480303"/>
    </source>
</evidence>
<organism evidence="9 10">
    <name type="scientific">Pseudolactococcus hodotermopsidis</name>
    <dbReference type="NCBI Taxonomy" id="2709157"/>
    <lineage>
        <taxon>Bacteria</taxon>
        <taxon>Bacillati</taxon>
        <taxon>Bacillota</taxon>
        <taxon>Bacilli</taxon>
        <taxon>Lactobacillales</taxon>
        <taxon>Streptococcaceae</taxon>
        <taxon>Pseudolactococcus</taxon>
    </lineage>
</organism>
<proteinExistence type="inferred from homology"/>
<feature type="transmembrane region" description="Helical" evidence="8">
    <location>
        <begin position="233"/>
        <end position="254"/>
    </location>
</feature>
<keyword evidence="3" id="KW-0813">Transport</keyword>
<dbReference type="AlphaFoldDB" id="A0A6A0B8X1"/>
<dbReference type="PANTHER" id="PTHR36838">
    <property type="entry name" value="AUXIN EFFLUX CARRIER FAMILY PROTEIN"/>
    <property type="match status" value="1"/>
</dbReference>
<keyword evidence="6 8" id="KW-1133">Transmembrane helix</keyword>
<evidence type="ECO:0000256" key="2">
    <source>
        <dbReference type="ARBA" id="ARBA00010145"/>
    </source>
</evidence>
<comment type="similarity">
    <text evidence="2">Belongs to the auxin efflux carrier (TC 2.A.69) family.</text>
</comment>
<name>A0A6A0B8X1_9LACT</name>
<feature type="transmembrane region" description="Helical" evidence="8">
    <location>
        <begin position="35"/>
        <end position="56"/>
    </location>
</feature>
<dbReference type="GO" id="GO:0055085">
    <property type="term" value="P:transmembrane transport"/>
    <property type="evidence" value="ECO:0007669"/>
    <property type="project" value="InterPro"/>
</dbReference>
<dbReference type="GO" id="GO:0005886">
    <property type="term" value="C:plasma membrane"/>
    <property type="evidence" value="ECO:0007669"/>
    <property type="project" value="UniProtKB-SubCell"/>
</dbReference>
<feature type="transmembrane region" description="Helical" evidence="8">
    <location>
        <begin position="6"/>
        <end position="23"/>
    </location>
</feature>